<dbReference type="OrthoDB" id="9808604at2"/>
<name>A0A4U1MIK9_9BACL</name>
<keyword evidence="5" id="KW-0717">Septation</keyword>
<dbReference type="PANTHER" id="PTHR34981">
    <property type="entry name" value="CELL DIVISION PROTEIN ZAPA"/>
    <property type="match status" value="1"/>
</dbReference>
<evidence type="ECO:0000256" key="4">
    <source>
        <dbReference type="ARBA" id="ARBA00022618"/>
    </source>
</evidence>
<dbReference type="InterPro" id="IPR053712">
    <property type="entry name" value="Bac_CellDiv_Activator"/>
</dbReference>
<accession>A0A4U1MIK9</accession>
<sequence length="86" mass="10022">MTDSHGKIRTTVEIYGEQYTIVGDESHQHIREVSNLVDEKMSEIKGLNPYLDTKRLAVLTAVNIVNEYVMIKKELEDMKKKLREEE</sequence>
<evidence type="ECO:0000256" key="2">
    <source>
        <dbReference type="ARBA" id="ARBA00015195"/>
    </source>
</evidence>
<keyword evidence="3" id="KW-0963">Cytoplasm</keyword>
<dbReference type="InterPro" id="IPR036192">
    <property type="entry name" value="Cell_div_ZapA-like_sf"/>
</dbReference>
<evidence type="ECO:0000313" key="11">
    <source>
        <dbReference type="Proteomes" id="UP000310541"/>
    </source>
</evidence>
<reference evidence="10 11" key="1">
    <citation type="submission" date="2019-04" db="EMBL/GenBank/DDBJ databases">
        <title>Genome sequence of Bacillus hwajinpoensis strain Y2.</title>
        <authorList>
            <person name="Fair J.L."/>
            <person name="Maclea K.S."/>
        </authorList>
    </citation>
    <scope>NUCLEOTIDE SEQUENCE [LARGE SCALE GENOMIC DNA]</scope>
    <source>
        <strain evidence="10 11">Y2</strain>
    </source>
</reference>
<dbReference type="GO" id="GO:0032153">
    <property type="term" value="C:cell division site"/>
    <property type="evidence" value="ECO:0007669"/>
    <property type="project" value="TreeGrafter"/>
</dbReference>
<comment type="subcellular location">
    <subcellularLocation>
        <location evidence="1">Cytoplasm</location>
    </subcellularLocation>
</comment>
<dbReference type="GO" id="GO:0030428">
    <property type="term" value="C:cell septum"/>
    <property type="evidence" value="ECO:0007669"/>
    <property type="project" value="TreeGrafter"/>
</dbReference>
<dbReference type="PANTHER" id="PTHR34981:SF1">
    <property type="entry name" value="CELL DIVISION PROTEIN ZAPA"/>
    <property type="match status" value="1"/>
</dbReference>
<dbReference type="Proteomes" id="UP000310541">
    <property type="component" value="Unassembled WGS sequence"/>
</dbReference>
<evidence type="ECO:0000313" key="10">
    <source>
        <dbReference type="EMBL" id="TKD70364.1"/>
    </source>
</evidence>
<dbReference type="GO" id="GO:0000917">
    <property type="term" value="P:division septum assembly"/>
    <property type="evidence" value="ECO:0007669"/>
    <property type="project" value="UniProtKB-KW"/>
</dbReference>
<dbReference type="AlphaFoldDB" id="A0A4U1MIK9"/>
<evidence type="ECO:0000256" key="9">
    <source>
        <dbReference type="ARBA" id="ARBA00033158"/>
    </source>
</evidence>
<comment type="function">
    <text evidence="7">Activator of cell division through the inhibition of FtsZ GTPase activity, therefore promoting FtsZ assembly into bundles of protofilaments necessary for the formation of the division Z ring. It is recruited early at mid-cell but it is not essential for cell division.</text>
</comment>
<keyword evidence="4 10" id="KW-0132">Cell division</keyword>
<dbReference type="InterPro" id="IPR007838">
    <property type="entry name" value="Cell_div_ZapA-like"/>
</dbReference>
<comment type="caution">
    <text evidence="10">The sequence shown here is derived from an EMBL/GenBank/DDBJ whole genome shotgun (WGS) entry which is preliminary data.</text>
</comment>
<dbReference type="GO" id="GO:0043093">
    <property type="term" value="P:FtsZ-dependent cytokinesis"/>
    <property type="evidence" value="ECO:0007669"/>
    <property type="project" value="TreeGrafter"/>
</dbReference>
<keyword evidence="6" id="KW-0131">Cell cycle</keyword>
<organism evidence="10 11">
    <name type="scientific">Guptibacillus hwajinpoensis</name>
    <dbReference type="NCBI Taxonomy" id="208199"/>
    <lineage>
        <taxon>Bacteria</taxon>
        <taxon>Bacillati</taxon>
        <taxon>Bacillota</taxon>
        <taxon>Bacilli</taxon>
        <taxon>Bacillales</taxon>
        <taxon>Guptibacillaceae</taxon>
        <taxon>Guptibacillus</taxon>
    </lineage>
</organism>
<dbReference type="NCBIfam" id="NF010724">
    <property type="entry name" value="PRK14126.1"/>
    <property type="match status" value="1"/>
</dbReference>
<dbReference type="EMBL" id="SWFM01000003">
    <property type="protein sequence ID" value="TKD70364.1"/>
    <property type="molecule type" value="Genomic_DNA"/>
</dbReference>
<dbReference type="Gene3D" id="6.10.250.790">
    <property type="match status" value="1"/>
</dbReference>
<dbReference type="RefSeq" id="WP_136947769.1">
    <property type="nucleotide sequence ID" value="NZ_SWFM01000003.1"/>
</dbReference>
<protein>
    <recommendedName>
        <fullName evidence="2">Cell division protein ZapA</fullName>
    </recommendedName>
    <alternativeName>
        <fullName evidence="9">Z ring-associated protein ZapA</fullName>
    </alternativeName>
</protein>
<comment type="subunit">
    <text evidence="8">Homodimer. Interacts with FtsZ.</text>
</comment>
<evidence type="ECO:0000256" key="7">
    <source>
        <dbReference type="ARBA" id="ARBA00024910"/>
    </source>
</evidence>
<evidence type="ECO:0000256" key="5">
    <source>
        <dbReference type="ARBA" id="ARBA00023210"/>
    </source>
</evidence>
<dbReference type="GO" id="GO:0005829">
    <property type="term" value="C:cytosol"/>
    <property type="evidence" value="ECO:0007669"/>
    <property type="project" value="TreeGrafter"/>
</dbReference>
<dbReference type="GO" id="GO:0000921">
    <property type="term" value="P:septin ring assembly"/>
    <property type="evidence" value="ECO:0007669"/>
    <property type="project" value="TreeGrafter"/>
</dbReference>
<dbReference type="SUPFAM" id="SSF102829">
    <property type="entry name" value="Cell division protein ZapA-like"/>
    <property type="match status" value="1"/>
</dbReference>
<evidence type="ECO:0000256" key="3">
    <source>
        <dbReference type="ARBA" id="ARBA00022490"/>
    </source>
</evidence>
<evidence type="ECO:0000256" key="6">
    <source>
        <dbReference type="ARBA" id="ARBA00023306"/>
    </source>
</evidence>
<proteinExistence type="predicted"/>
<evidence type="ECO:0000256" key="8">
    <source>
        <dbReference type="ARBA" id="ARBA00026068"/>
    </source>
</evidence>
<evidence type="ECO:0000256" key="1">
    <source>
        <dbReference type="ARBA" id="ARBA00004496"/>
    </source>
</evidence>
<gene>
    <name evidence="10" type="primary">zapA</name>
    <name evidence="10" type="ORF">FBF83_14110</name>
</gene>
<dbReference type="Pfam" id="PF05164">
    <property type="entry name" value="ZapA"/>
    <property type="match status" value="1"/>
</dbReference>